<dbReference type="Gene3D" id="3.10.20.30">
    <property type="match status" value="1"/>
</dbReference>
<dbReference type="CDD" id="cd00207">
    <property type="entry name" value="fer2"/>
    <property type="match status" value="1"/>
</dbReference>
<dbReference type="GO" id="GO:0051537">
    <property type="term" value="F:2 iron, 2 sulfur cluster binding"/>
    <property type="evidence" value="ECO:0007669"/>
    <property type="project" value="UniProtKB-KW"/>
</dbReference>
<keyword evidence="2" id="KW-0285">Flavoprotein</keyword>
<dbReference type="Pfam" id="PF00175">
    <property type="entry name" value="NAD_binding_1"/>
    <property type="match status" value="1"/>
</dbReference>
<feature type="domain" description="2Fe-2S ferredoxin-type" evidence="8">
    <location>
        <begin position="235"/>
        <end position="319"/>
    </location>
</feature>
<evidence type="ECO:0000256" key="5">
    <source>
        <dbReference type="ARBA" id="ARBA00023002"/>
    </source>
</evidence>
<dbReference type="InterPro" id="IPR006058">
    <property type="entry name" value="2Fe2S_fd_BS"/>
</dbReference>
<sequence>MTGADPMRLLVSGVRPEAERVISLLLEDPHGDDLPAWEPGAHVDVTLPSGRIRQYSLCGEPSDRRRYRIAVLDVSDGRGGSREIHDSVRTRDVLEIRGPRNHFRLMEATSYLLVAGGIGITPILPMARELARRQADWRLVYCGRGLTSMAFLEELGELDTRHPSRIMLVPEDRDGRPDLAAELRRHDAGAVYCCGPVGLLAAAETATASTRPDAAFVSERFTGAGSGSAADDPGFEVYCARSDVRLHVPADRSVLDCLREAGLPVLSSCEQGICGTCELSVLNGDPDHRDSLLNDEDYAGGAFLACVSRSRSAVLTLDI</sequence>
<dbReference type="RefSeq" id="WP_246265662.1">
    <property type="nucleotide sequence ID" value="NZ_BAAAHM010000013.1"/>
</dbReference>
<dbReference type="GO" id="GO:0046872">
    <property type="term" value="F:metal ion binding"/>
    <property type="evidence" value="ECO:0007669"/>
    <property type="project" value="UniProtKB-KW"/>
</dbReference>
<evidence type="ECO:0000256" key="3">
    <source>
        <dbReference type="ARBA" id="ARBA00022714"/>
    </source>
</evidence>
<dbReference type="GO" id="GO:0016491">
    <property type="term" value="F:oxidoreductase activity"/>
    <property type="evidence" value="ECO:0007669"/>
    <property type="project" value="UniProtKB-KW"/>
</dbReference>
<keyword evidence="6" id="KW-0408">Iron</keyword>
<evidence type="ECO:0000259" key="8">
    <source>
        <dbReference type="PROSITE" id="PS51085"/>
    </source>
</evidence>
<feature type="domain" description="FAD-binding FR-type" evidence="9">
    <location>
        <begin position="4"/>
        <end position="106"/>
    </location>
</feature>
<comment type="cofactor">
    <cofactor evidence="1">
        <name>FAD</name>
        <dbReference type="ChEBI" id="CHEBI:57692"/>
    </cofactor>
</comment>
<accession>A0A5M3Y294</accession>
<dbReference type="Gene3D" id="3.40.50.80">
    <property type="entry name" value="Nucleotide-binding domain of ferredoxin-NADP reductase (FNR) module"/>
    <property type="match status" value="1"/>
</dbReference>
<dbReference type="SUPFAM" id="SSF52343">
    <property type="entry name" value="Ferredoxin reductase-like, C-terminal NADP-linked domain"/>
    <property type="match status" value="1"/>
</dbReference>
<dbReference type="PANTHER" id="PTHR47354:SF1">
    <property type="entry name" value="CARNITINE MONOOXYGENASE REDUCTASE SUBUNIT"/>
    <property type="match status" value="1"/>
</dbReference>
<dbReference type="InterPro" id="IPR039261">
    <property type="entry name" value="FNR_nucleotide-bd"/>
</dbReference>
<evidence type="ECO:0000256" key="2">
    <source>
        <dbReference type="ARBA" id="ARBA00022630"/>
    </source>
</evidence>
<dbReference type="AlphaFoldDB" id="A0A5M3Y294"/>
<proteinExistence type="predicted"/>
<dbReference type="PRINTS" id="PR00409">
    <property type="entry name" value="PHDIOXRDTASE"/>
</dbReference>
<keyword evidence="5" id="KW-0560">Oxidoreductase</keyword>
<name>A0A5M3Y294_9ACTN</name>
<dbReference type="EMBL" id="BLAF01000131">
    <property type="protein sequence ID" value="GES27432.1"/>
    <property type="molecule type" value="Genomic_DNA"/>
</dbReference>
<dbReference type="SUPFAM" id="SSF63380">
    <property type="entry name" value="Riboflavin synthase domain-like"/>
    <property type="match status" value="1"/>
</dbReference>
<keyword evidence="4" id="KW-0479">Metal-binding</keyword>
<dbReference type="Gene3D" id="2.40.30.10">
    <property type="entry name" value="Translation factors"/>
    <property type="match status" value="1"/>
</dbReference>
<dbReference type="InterPro" id="IPR012675">
    <property type="entry name" value="Beta-grasp_dom_sf"/>
</dbReference>
<reference evidence="10 11" key="1">
    <citation type="submission" date="2019-10" db="EMBL/GenBank/DDBJ databases">
        <title>Whole genome shotgun sequence of Acrocarpospora pleiomorpha NBRC 16267.</title>
        <authorList>
            <person name="Ichikawa N."/>
            <person name="Kimura A."/>
            <person name="Kitahashi Y."/>
            <person name="Komaki H."/>
            <person name="Oguchi A."/>
        </authorList>
    </citation>
    <scope>NUCLEOTIDE SEQUENCE [LARGE SCALE GENOMIC DNA]</scope>
    <source>
        <strain evidence="10 11">NBRC 16267</strain>
    </source>
</reference>
<dbReference type="InterPro" id="IPR001041">
    <property type="entry name" value="2Fe-2S_ferredoxin-type"/>
</dbReference>
<protein>
    <submittedName>
        <fullName evidence="10">Ferredoxin</fullName>
    </submittedName>
</protein>
<dbReference type="Proteomes" id="UP000377595">
    <property type="component" value="Unassembled WGS sequence"/>
</dbReference>
<dbReference type="CDD" id="cd06185">
    <property type="entry name" value="PDR_like"/>
    <property type="match status" value="1"/>
</dbReference>
<gene>
    <name evidence="10" type="ORF">Aple_103320</name>
</gene>
<keyword evidence="3" id="KW-0001">2Fe-2S</keyword>
<evidence type="ECO:0000256" key="1">
    <source>
        <dbReference type="ARBA" id="ARBA00001974"/>
    </source>
</evidence>
<evidence type="ECO:0000259" key="9">
    <source>
        <dbReference type="PROSITE" id="PS51384"/>
    </source>
</evidence>
<dbReference type="InterPro" id="IPR001433">
    <property type="entry name" value="OxRdtase_FAD/NAD-bd"/>
</dbReference>
<evidence type="ECO:0000313" key="11">
    <source>
        <dbReference type="Proteomes" id="UP000377595"/>
    </source>
</evidence>
<dbReference type="SUPFAM" id="SSF54292">
    <property type="entry name" value="2Fe-2S ferredoxin-like"/>
    <property type="match status" value="1"/>
</dbReference>
<organism evidence="10 11">
    <name type="scientific">Acrocarpospora pleiomorpha</name>
    <dbReference type="NCBI Taxonomy" id="90975"/>
    <lineage>
        <taxon>Bacteria</taxon>
        <taxon>Bacillati</taxon>
        <taxon>Actinomycetota</taxon>
        <taxon>Actinomycetes</taxon>
        <taxon>Streptosporangiales</taxon>
        <taxon>Streptosporangiaceae</taxon>
        <taxon>Acrocarpospora</taxon>
    </lineage>
</organism>
<dbReference type="PROSITE" id="PS51384">
    <property type="entry name" value="FAD_FR"/>
    <property type="match status" value="1"/>
</dbReference>
<keyword evidence="11" id="KW-1185">Reference proteome</keyword>
<comment type="caution">
    <text evidence="10">The sequence shown here is derived from an EMBL/GenBank/DDBJ whole genome shotgun (WGS) entry which is preliminary data.</text>
</comment>
<keyword evidence="7" id="KW-0411">Iron-sulfur</keyword>
<dbReference type="PROSITE" id="PS51085">
    <property type="entry name" value="2FE2S_FER_2"/>
    <property type="match status" value="1"/>
</dbReference>
<dbReference type="PROSITE" id="PS00197">
    <property type="entry name" value="2FE2S_FER_1"/>
    <property type="match status" value="1"/>
</dbReference>
<evidence type="ECO:0000256" key="6">
    <source>
        <dbReference type="ARBA" id="ARBA00023004"/>
    </source>
</evidence>
<dbReference type="InterPro" id="IPR050415">
    <property type="entry name" value="MRET"/>
</dbReference>
<evidence type="ECO:0000313" key="10">
    <source>
        <dbReference type="EMBL" id="GES27432.1"/>
    </source>
</evidence>
<dbReference type="InterPro" id="IPR017927">
    <property type="entry name" value="FAD-bd_FR_type"/>
</dbReference>
<dbReference type="InterPro" id="IPR017938">
    <property type="entry name" value="Riboflavin_synthase-like_b-brl"/>
</dbReference>
<dbReference type="InterPro" id="IPR036010">
    <property type="entry name" value="2Fe-2S_ferredoxin-like_sf"/>
</dbReference>
<evidence type="ECO:0000256" key="7">
    <source>
        <dbReference type="ARBA" id="ARBA00023014"/>
    </source>
</evidence>
<dbReference type="PANTHER" id="PTHR47354">
    <property type="entry name" value="NADH OXIDOREDUCTASE HCR"/>
    <property type="match status" value="1"/>
</dbReference>
<evidence type="ECO:0000256" key="4">
    <source>
        <dbReference type="ARBA" id="ARBA00022723"/>
    </source>
</evidence>
<dbReference type="Pfam" id="PF00111">
    <property type="entry name" value="Fer2"/>
    <property type="match status" value="1"/>
</dbReference>